<dbReference type="Gene3D" id="3.40.50.300">
    <property type="entry name" value="P-loop containing nucleotide triphosphate hydrolases"/>
    <property type="match status" value="1"/>
</dbReference>
<keyword evidence="3" id="KW-1185">Reference proteome</keyword>
<feature type="coiled-coil region" evidence="1">
    <location>
        <begin position="27"/>
        <end position="61"/>
    </location>
</feature>
<evidence type="ECO:0000313" key="3">
    <source>
        <dbReference type="Proteomes" id="UP000052015"/>
    </source>
</evidence>
<reference evidence="2 3" key="1">
    <citation type="submission" date="2015-09" db="EMBL/GenBank/DDBJ databases">
        <title>Draft genome sequence of a Caloramator mitchellensis, a moderate thermophile from the Great Artesian Basin of Australia.</title>
        <authorList>
            <person name="Patel B.K."/>
        </authorList>
    </citation>
    <scope>NUCLEOTIDE SEQUENCE [LARGE SCALE GENOMIC DNA]</scope>
    <source>
        <strain evidence="2 3">VF08</strain>
    </source>
</reference>
<dbReference type="EMBL" id="LKHP01000005">
    <property type="protein sequence ID" value="KRQ87011.1"/>
    <property type="molecule type" value="Genomic_DNA"/>
</dbReference>
<organism evidence="2 3">
    <name type="scientific">Caloramator mitchellensis</name>
    <dbReference type="NCBI Taxonomy" id="908809"/>
    <lineage>
        <taxon>Bacteria</taxon>
        <taxon>Bacillati</taxon>
        <taxon>Bacillota</taxon>
        <taxon>Clostridia</taxon>
        <taxon>Eubacteriales</taxon>
        <taxon>Clostridiaceae</taxon>
        <taxon>Caloramator</taxon>
    </lineage>
</organism>
<dbReference type="InterPro" id="IPR027417">
    <property type="entry name" value="P-loop_NTPase"/>
</dbReference>
<dbReference type="SUPFAM" id="SSF52540">
    <property type="entry name" value="P-loop containing nucleoside triphosphate hydrolases"/>
    <property type="match status" value="1"/>
</dbReference>
<dbReference type="AlphaFoldDB" id="A0A0R3JTX9"/>
<evidence type="ECO:0000313" key="2">
    <source>
        <dbReference type="EMBL" id="KRQ87011.1"/>
    </source>
</evidence>
<gene>
    <name evidence="2" type="ORF">ABG79_01201</name>
</gene>
<dbReference type="OrthoDB" id="2380879at2"/>
<dbReference type="PATRIC" id="fig|908809.3.peg.1210"/>
<protein>
    <submittedName>
        <fullName evidence="2">Chromosome segregation protein</fullName>
    </submittedName>
</protein>
<sequence>MYDDIIAKYSQDLENEYKNYYIKEGIKQNLLLTLKEQNEKLIQIEDELERLRKVKVLLKKTSEFAREQSKSQMEYLITQCLQYIFDGNIEFKIELREKADKIDAEFYVVSNHNGTIVATKPQEARGGGVVDIISLAIRVAMMEIHSPKIEGPLVLDEPAKHVSDDYIVNVAEFIKNLSDMFNRQVIMVTHNVHLLENGDYVYRVTLNNGISQVEQLKGSLT</sequence>
<name>A0A0R3JTX9_CALMK</name>
<dbReference type="STRING" id="908809.ABG79_01201"/>
<evidence type="ECO:0000256" key="1">
    <source>
        <dbReference type="SAM" id="Coils"/>
    </source>
</evidence>
<dbReference type="RefSeq" id="WP_057978252.1">
    <property type="nucleotide sequence ID" value="NZ_LKHP01000005.1"/>
</dbReference>
<dbReference type="PANTHER" id="PTHR41259:SF1">
    <property type="entry name" value="DOUBLE-STRAND BREAK REPAIR RAD50 ATPASE, PUTATIVE-RELATED"/>
    <property type="match status" value="1"/>
</dbReference>
<dbReference type="PANTHER" id="PTHR41259">
    <property type="entry name" value="DOUBLE-STRAND BREAK REPAIR RAD50 ATPASE, PUTATIVE-RELATED"/>
    <property type="match status" value="1"/>
</dbReference>
<comment type="caution">
    <text evidence="2">The sequence shown here is derived from an EMBL/GenBank/DDBJ whole genome shotgun (WGS) entry which is preliminary data.</text>
</comment>
<accession>A0A0R3JTX9</accession>
<dbReference type="Proteomes" id="UP000052015">
    <property type="component" value="Unassembled WGS sequence"/>
</dbReference>
<keyword evidence="1" id="KW-0175">Coiled coil</keyword>
<proteinExistence type="predicted"/>